<dbReference type="Pfam" id="PF24043">
    <property type="entry name" value="DUF7352"/>
    <property type="match status" value="1"/>
</dbReference>
<reference evidence="2" key="1">
    <citation type="journal article" date="2015" name="Nature">
        <title>Complex archaea that bridge the gap between prokaryotes and eukaryotes.</title>
        <authorList>
            <person name="Spang A."/>
            <person name="Saw J.H."/>
            <person name="Jorgensen S.L."/>
            <person name="Zaremba-Niedzwiedzka K."/>
            <person name="Martijn J."/>
            <person name="Lind A.E."/>
            <person name="van Eijk R."/>
            <person name="Schleper C."/>
            <person name="Guy L."/>
            <person name="Ettema T.J."/>
        </authorList>
    </citation>
    <scope>NUCLEOTIDE SEQUENCE</scope>
</reference>
<gene>
    <name evidence="2" type="ORF">LCGC14_0920940</name>
</gene>
<dbReference type="AlphaFoldDB" id="A0A0F9NQY1"/>
<protein>
    <recommendedName>
        <fullName evidence="1">DUF7352 domain-containing protein</fullName>
    </recommendedName>
</protein>
<dbReference type="EMBL" id="LAZR01003111">
    <property type="protein sequence ID" value="KKN21865.1"/>
    <property type="molecule type" value="Genomic_DNA"/>
</dbReference>
<proteinExistence type="predicted"/>
<sequence length="89" mass="10002">MKAVWKYPTKPDIFGHELPEGAQVVHFDMQHGEPTMWVLVDTDAPLDQRPFLVAGTGHELPVDARYIASCIDRELGLVWHLFEPLAGGH</sequence>
<feature type="domain" description="DUF7352" evidence="1">
    <location>
        <begin position="1"/>
        <end position="84"/>
    </location>
</feature>
<organism evidence="2">
    <name type="scientific">marine sediment metagenome</name>
    <dbReference type="NCBI Taxonomy" id="412755"/>
    <lineage>
        <taxon>unclassified sequences</taxon>
        <taxon>metagenomes</taxon>
        <taxon>ecological metagenomes</taxon>
    </lineage>
</organism>
<evidence type="ECO:0000313" key="2">
    <source>
        <dbReference type="EMBL" id="KKN21865.1"/>
    </source>
</evidence>
<comment type="caution">
    <text evidence="2">The sequence shown here is derived from an EMBL/GenBank/DDBJ whole genome shotgun (WGS) entry which is preliminary data.</text>
</comment>
<dbReference type="InterPro" id="IPR055776">
    <property type="entry name" value="DUF7352"/>
</dbReference>
<name>A0A0F9NQY1_9ZZZZ</name>
<evidence type="ECO:0000259" key="1">
    <source>
        <dbReference type="Pfam" id="PF24043"/>
    </source>
</evidence>
<accession>A0A0F9NQY1</accession>